<evidence type="ECO:0000313" key="2">
    <source>
        <dbReference type="EMBL" id="EEA91085.1"/>
    </source>
</evidence>
<gene>
    <name evidence="2" type="ORF">COLSTE_00695</name>
</gene>
<evidence type="ECO:0000313" key="3">
    <source>
        <dbReference type="Proteomes" id="UP000003560"/>
    </source>
</evidence>
<name>B6G9F3_9ACTN</name>
<reference evidence="2 3" key="1">
    <citation type="submission" date="2008-10" db="EMBL/GenBank/DDBJ databases">
        <title>Draft genome sequence of Collinsella stercoris (DSM 13279).</title>
        <authorList>
            <person name="Sudarsanam P."/>
            <person name="Ley R."/>
            <person name="Guruge J."/>
            <person name="Turnbaugh P.J."/>
            <person name="Mahowald M."/>
            <person name="Liep D."/>
            <person name="Gordon J."/>
        </authorList>
    </citation>
    <scope>NUCLEOTIDE SEQUENCE [LARGE SCALE GENOMIC DNA]</scope>
    <source>
        <strain evidence="2 3">DSM 13279</strain>
    </source>
</reference>
<comment type="caution">
    <text evidence="2">The sequence shown here is derived from an EMBL/GenBank/DDBJ whole genome shotgun (WGS) entry which is preliminary data.</text>
</comment>
<keyword evidence="3" id="KW-1185">Reference proteome</keyword>
<dbReference type="AlphaFoldDB" id="B6G9F3"/>
<organism evidence="2 3">
    <name type="scientific">Collinsella stercoris DSM 13279</name>
    <dbReference type="NCBI Taxonomy" id="445975"/>
    <lineage>
        <taxon>Bacteria</taxon>
        <taxon>Bacillati</taxon>
        <taxon>Actinomycetota</taxon>
        <taxon>Coriobacteriia</taxon>
        <taxon>Coriobacteriales</taxon>
        <taxon>Coriobacteriaceae</taxon>
        <taxon>Collinsella</taxon>
    </lineage>
</organism>
<sequence>MGFLSGHAAMPPKSLQSARPRRRTEDGWSRAALSQHPACPNALHCDAVFPV</sequence>
<dbReference type="Proteomes" id="UP000003560">
    <property type="component" value="Unassembled WGS sequence"/>
</dbReference>
<evidence type="ECO:0000256" key="1">
    <source>
        <dbReference type="SAM" id="MobiDB-lite"/>
    </source>
</evidence>
<dbReference type="EMBL" id="ABXJ01000038">
    <property type="protein sequence ID" value="EEA91085.1"/>
    <property type="molecule type" value="Genomic_DNA"/>
</dbReference>
<accession>B6G9F3</accession>
<proteinExistence type="predicted"/>
<reference evidence="2 3" key="2">
    <citation type="submission" date="2008-10" db="EMBL/GenBank/DDBJ databases">
        <authorList>
            <person name="Fulton L."/>
            <person name="Clifton S."/>
            <person name="Fulton B."/>
            <person name="Xu J."/>
            <person name="Minx P."/>
            <person name="Pepin K.H."/>
            <person name="Johnson M."/>
            <person name="Thiruvilangam P."/>
            <person name="Bhonagiri V."/>
            <person name="Nash W.E."/>
            <person name="Mardis E.R."/>
            <person name="Wilson R.K."/>
        </authorList>
    </citation>
    <scope>NUCLEOTIDE SEQUENCE [LARGE SCALE GENOMIC DNA]</scope>
    <source>
        <strain evidence="2 3">DSM 13279</strain>
    </source>
</reference>
<feature type="region of interest" description="Disordered" evidence="1">
    <location>
        <begin position="1"/>
        <end position="34"/>
    </location>
</feature>
<protein>
    <submittedName>
        <fullName evidence="2">Uncharacterized protein</fullName>
    </submittedName>
</protein>
<dbReference type="STRING" id="445975.COLSTE_00695"/>
<dbReference type="HOGENOM" id="CLU_3097703_0_0_11"/>